<sequence length="128" mass="14140">MARILVAETDVPVREFIRRVLLQRGHEVVVVNDGAEAVVKLARLPFDLLLADVAMPNMDGVELSLKVARDFPDLPMLMMSSDTIQRRRSHDIENLIVILQRPFTMVALNDAVERALGVNAVAAGQPAD</sequence>
<dbReference type="RefSeq" id="WP_144067416.1">
    <property type="nucleotide sequence ID" value="NZ_CP041636.1"/>
</dbReference>
<proteinExistence type="predicted"/>
<dbReference type="InterPro" id="IPR011006">
    <property type="entry name" value="CheY-like_superfamily"/>
</dbReference>
<evidence type="ECO:0000313" key="4">
    <source>
        <dbReference type="EMBL" id="QDO96435.1"/>
    </source>
</evidence>
<dbReference type="OrthoDB" id="7243049at2"/>
<dbReference type="CDD" id="cd00156">
    <property type="entry name" value="REC"/>
    <property type="match status" value="1"/>
</dbReference>
<dbReference type="InterPro" id="IPR001789">
    <property type="entry name" value="Sig_transdc_resp-reg_receiver"/>
</dbReference>
<evidence type="ECO:0000256" key="2">
    <source>
        <dbReference type="PROSITE-ProRule" id="PRU00169"/>
    </source>
</evidence>
<dbReference type="Gene3D" id="3.40.50.2300">
    <property type="match status" value="1"/>
</dbReference>
<evidence type="ECO:0000259" key="3">
    <source>
        <dbReference type="PROSITE" id="PS50110"/>
    </source>
</evidence>
<feature type="modified residue" description="4-aspartylphosphate" evidence="2">
    <location>
        <position position="52"/>
    </location>
</feature>
<protein>
    <submittedName>
        <fullName evidence="4">Response regulator</fullName>
    </submittedName>
</protein>
<dbReference type="Proteomes" id="UP000317496">
    <property type="component" value="Chromosome"/>
</dbReference>
<dbReference type="PANTHER" id="PTHR44591">
    <property type="entry name" value="STRESS RESPONSE REGULATOR PROTEIN 1"/>
    <property type="match status" value="1"/>
</dbReference>
<accession>A0A516GY63</accession>
<keyword evidence="1 2" id="KW-0597">Phosphoprotein</keyword>
<dbReference type="AlphaFoldDB" id="A0A516GY63"/>
<evidence type="ECO:0000313" key="5">
    <source>
        <dbReference type="Proteomes" id="UP000317496"/>
    </source>
</evidence>
<dbReference type="PANTHER" id="PTHR44591:SF21">
    <property type="entry name" value="TWO-COMPONENT RESPONSE REGULATOR"/>
    <property type="match status" value="1"/>
</dbReference>
<dbReference type="GO" id="GO:0000160">
    <property type="term" value="P:phosphorelay signal transduction system"/>
    <property type="evidence" value="ECO:0007669"/>
    <property type="project" value="InterPro"/>
</dbReference>
<keyword evidence="5" id="KW-1185">Reference proteome</keyword>
<evidence type="ECO:0000256" key="1">
    <source>
        <dbReference type="ARBA" id="ARBA00022553"/>
    </source>
</evidence>
<dbReference type="PROSITE" id="PS50110">
    <property type="entry name" value="RESPONSE_REGULATORY"/>
    <property type="match status" value="1"/>
</dbReference>
<dbReference type="InterPro" id="IPR050595">
    <property type="entry name" value="Bact_response_regulator"/>
</dbReference>
<organism evidence="4 5">
    <name type="scientific">Ferrovibrio terrae</name>
    <dbReference type="NCBI Taxonomy" id="2594003"/>
    <lineage>
        <taxon>Bacteria</taxon>
        <taxon>Pseudomonadati</taxon>
        <taxon>Pseudomonadota</taxon>
        <taxon>Alphaproteobacteria</taxon>
        <taxon>Rhodospirillales</taxon>
        <taxon>Rhodospirillaceae</taxon>
        <taxon>Ferrovibrio</taxon>
    </lineage>
</organism>
<dbReference type="EMBL" id="CP041636">
    <property type="protein sequence ID" value="QDO96435.1"/>
    <property type="molecule type" value="Genomic_DNA"/>
</dbReference>
<dbReference type="Pfam" id="PF00072">
    <property type="entry name" value="Response_reg"/>
    <property type="match status" value="1"/>
</dbReference>
<dbReference type="SUPFAM" id="SSF52172">
    <property type="entry name" value="CheY-like"/>
    <property type="match status" value="1"/>
</dbReference>
<reference evidence="4 5" key="1">
    <citation type="submission" date="2019-07" db="EMBL/GenBank/DDBJ databases">
        <title>Genome sequencing for Ferrovibrio sp. K5.</title>
        <authorList>
            <person name="Park S.-J."/>
        </authorList>
    </citation>
    <scope>NUCLEOTIDE SEQUENCE [LARGE SCALE GENOMIC DNA]</scope>
    <source>
        <strain evidence="4 5">K5</strain>
    </source>
</reference>
<gene>
    <name evidence="4" type="ORF">FNB15_03730</name>
</gene>
<dbReference type="KEGG" id="fer:FNB15_03730"/>
<feature type="domain" description="Response regulatory" evidence="3">
    <location>
        <begin position="3"/>
        <end position="116"/>
    </location>
</feature>
<dbReference type="SMART" id="SM00448">
    <property type="entry name" value="REC"/>
    <property type="match status" value="1"/>
</dbReference>
<name>A0A516GY63_9PROT</name>